<evidence type="ECO:0000256" key="5">
    <source>
        <dbReference type="ARBA" id="ARBA00023253"/>
    </source>
</evidence>
<gene>
    <name evidence="10" type="ORF">HYPSUDRAFT_67667</name>
</gene>
<evidence type="ECO:0000256" key="8">
    <source>
        <dbReference type="ARBA" id="ARBA00026232"/>
    </source>
</evidence>
<feature type="transmembrane region" description="Helical" evidence="9">
    <location>
        <begin position="12"/>
        <end position="32"/>
    </location>
</feature>
<comment type="similarity">
    <text evidence="7">Belongs to the glycosyltransferase 68 family.</text>
</comment>
<dbReference type="InterPro" id="IPR045130">
    <property type="entry name" value="OFUT2-like"/>
</dbReference>
<dbReference type="GO" id="GO:0046922">
    <property type="term" value="F:peptide-O-fucosyltransferase activity"/>
    <property type="evidence" value="ECO:0007669"/>
    <property type="project" value="InterPro"/>
</dbReference>
<dbReference type="OrthoDB" id="423313at2759"/>
<organism evidence="10 11">
    <name type="scientific">Hypholoma sublateritium (strain FD-334 SS-4)</name>
    <dbReference type="NCBI Taxonomy" id="945553"/>
    <lineage>
        <taxon>Eukaryota</taxon>
        <taxon>Fungi</taxon>
        <taxon>Dikarya</taxon>
        <taxon>Basidiomycota</taxon>
        <taxon>Agaricomycotina</taxon>
        <taxon>Agaricomycetes</taxon>
        <taxon>Agaricomycetidae</taxon>
        <taxon>Agaricales</taxon>
        <taxon>Agaricineae</taxon>
        <taxon>Strophariaceae</taxon>
        <taxon>Hypholoma</taxon>
    </lineage>
</organism>
<evidence type="ECO:0000256" key="3">
    <source>
        <dbReference type="ARBA" id="ARBA00022679"/>
    </source>
</evidence>
<dbReference type="EMBL" id="KN817557">
    <property type="protein sequence ID" value="KJA21542.1"/>
    <property type="molecule type" value="Genomic_DNA"/>
</dbReference>
<proteinExistence type="inferred from homology"/>
<comment type="subcellular location">
    <subcellularLocation>
        <location evidence="1">Endoplasmic reticulum</location>
    </subcellularLocation>
</comment>
<keyword evidence="5" id="KW-0294">Fucose metabolism</keyword>
<evidence type="ECO:0000256" key="1">
    <source>
        <dbReference type="ARBA" id="ARBA00004240"/>
    </source>
</evidence>
<accession>A0A0D2L415</accession>
<dbReference type="STRING" id="945553.A0A0D2L415"/>
<dbReference type="Gene3D" id="3.40.50.11350">
    <property type="match status" value="1"/>
</dbReference>
<dbReference type="Proteomes" id="UP000054270">
    <property type="component" value="Unassembled WGS sequence"/>
</dbReference>
<evidence type="ECO:0000256" key="9">
    <source>
        <dbReference type="SAM" id="Phobius"/>
    </source>
</evidence>
<dbReference type="GO" id="GO:0005783">
    <property type="term" value="C:endoplasmic reticulum"/>
    <property type="evidence" value="ECO:0007669"/>
    <property type="project" value="UniProtKB-SubCell"/>
</dbReference>
<evidence type="ECO:0000313" key="11">
    <source>
        <dbReference type="Proteomes" id="UP000054270"/>
    </source>
</evidence>
<evidence type="ECO:0000256" key="4">
    <source>
        <dbReference type="ARBA" id="ARBA00022824"/>
    </source>
</evidence>
<dbReference type="Pfam" id="PF10250">
    <property type="entry name" value="O-FucT"/>
    <property type="match status" value="1"/>
</dbReference>
<keyword evidence="9" id="KW-1133">Transmembrane helix</keyword>
<evidence type="ECO:0000256" key="6">
    <source>
        <dbReference type="ARBA" id="ARBA00023277"/>
    </source>
</evidence>
<evidence type="ECO:0000313" key="10">
    <source>
        <dbReference type="EMBL" id="KJA21542.1"/>
    </source>
</evidence>
<dbReference type="GO" id="GO:0006004">
    <property type="term" value="P:fucose metabolic process"/>
    <property type="evidence" value="ECO:0007669"/>
    <property type="project" value="UniProtKB-KW"/>
</dbReference>
<protein>
    <recommendedName>
        <fullName evidence="8">GDP-fucose protein O-fucosyltransferase 2</fullName>
    </recommendedName>
</protein>
<keyword evidence="9" id="KW-0812">Transmembrane</keyword>
<dbReference type="AlphaFoldDB" id="A0A0D2L415"/>
<evidence type="ECO:0000256" key="2">
    <source>
        <dbReference type="ARBA" id="ARBA00004922"/>
    </source>
</evidence>
<keyword evidence="9" id="KW-0472">Membrane</keyword>
<sequence length="488" mass="54804">MSLGCGRSRRSSLFLRGLFFMVAVFLGLGYLFPVLDSVKDLKFVASSLSFCNDPAASTVKRRPSVKGSPTKNFRDNLLNDTYYITGWASGGLTNAVMNFVRTLLRALPRVLTNVQANMIYLGKLTDRVPIVPPFAPAQHISSTAGIIPFGDIFDLPVLRKALEMDVLDWREVKDIASRDDSDPYSPDEIDELGCWTTIKESSRDPATGNNIIRHLGLDNSYTRLPPSVRLTTDMPAKDEPHVILPHLASVIFPVEPLIDAESTTVLTPAPRSGHVRPPDHQLSCFDSLYYASSGPKPFEWERSWSPVWRTVGRHLRFTAAMEEIASAYMARAFKLSTPTEKAPPFVAVHIRRGDFVGQCKSLPKTKTLEEDDCFPSLFAYEKHVEDTIEDLWLVHDIYVPNVIVMSDETSPSFWSKVRERGWFFVNHTEAATAERYGEWYLPLIDTVIQSHAVGFVGTKSSTFSLLGERRVQDWNGGIVREVSIRDSR</sequence>
<comment type="pathway">
    <text evidence="2">Protein modification; protein glycosylation.</text>
</comment>
<keyword evidence="4" id="KW-0256">Endoplasmic reticulum</keyword>
<keyword evidence="3" id="KW-0808">Transferase</keyword>
<evidence type="ECO:0000256" key="7">
    <source>
        <dbReference type="ARBA" id="ARBA00025803"/>
    </source>
</evidence>
<dbReference type="PANTHER" id="PTHR13398:SF0">
    <property type="entry name" value="GDP-FUCOSE PROTEIN O-FUCOSYLTRANSFERASE 2"/>
    <property type="match status" value="1"/>
</dbReference>
<dbReference type="PANTHER" id="PTHR13398">
    <property type="entry name" value="GDP-FUCOSE PROTEIN O-FUCOSYLTRANSFERASE 2"/>
    <property type="match status" value="1"/>
</dbReference>
<reference evidence="11" key="1">
    <citation type="submission" date="2014-04" db="EMBL/GenBank/DDBJ databases">
        <title>Evolutionary Origins and Diversification of the Mycorrhizal Mutualists.</title>
        <authorList>
            <consortium name="DOE Joint Genome Institute"/>
            <consortium name="Mycorrhizal Genomics Consortium"/>
            <person name="Kohler A."/>
            <person name="Kuo A."/>
            <person name="Nagy L.G."/>
            <person name="Floudas D."/>
            <person name="Copeland A."/>
            <person name="Barry K.W."/>
            <person name="Cichocki N."/>
            <person name="Veneault-Fourrey C."/>
            <person name="LaButti K."/>
            <person name="Lindquist E.A."/>
            <person name="Lipzen A."/>
            <person name="Lundell T."/>
            <person name="Morin E."/>
            <person name="Murat C."/>
            <person name="Riley R."/>
            <person name="Ohm R."/>
            <person name="Sun H."/>
            <person name="Tunlid A."/>
            <person name="Henrissat B."/>
            <person name="Grigoriev I.V."/>
            <person name="Hibbett D.S."/>
            <person name="Martin F."/>
        </authorList>
    </citation>
    <scope>NUCLEOTIDE SEQUENCE [LARGE SCALE GENOMIC DNA]</scope>
    <source>
        <strain evidence="11">FD-334 SS-4</strain>
    </source>
</reference>
<keyword evidence="11" id="KW-1185">Reference proteome</keyword>
<dbReference type="InterPro" id="IPR019378">
    <property type="entry name" value="GDP-Fuc_O-FucTrfase"/>
</dbReference>
<keyword evidence="6" id="KW-0119">Carbohydrate metabolism</keyword>
<dbReference type="OMA" id="HEQEGTI"/>
<dbReference type="CDD" id="cd11296">
    <property type="entry name" value="O-FucT_like"/>
    <property type="match status" value="1"/>
</dbReference>
<name>A0A0D2L415_HYPSF</name>